<gene>
    <name evidence="1" type="ORF">Plil01_000530300</name>
</gene>
<protein>
    <submittedName>
        <fullName evidence="1">Unnamed protein product</fullName>
    </submittedName>
</protein>
<name>A0A9W6TLC0_9STRA</name>
<proteinExistence type="predicted"/>
<accession>A0A9W6TLC0</accession>
<reference evidence="1" key="1">
    <citation type="submission" date="2023-04" db="EMBL/GenBank/DDBJ databases">
        <title>Phytophthora lilii NBRC 32176.</title>
        <authorList>
            <person name="Ichikawa N."/>
            <person name="Sato H."/>
            <person name="Tonouchi N."/>
        </authorList>
    </citation>
    <scope>NUCLEOTIDE SEQUENCE</scope>
    <source>
        <strain evidence="1">NBRC 32176</strain>
    </source>
</reference>
<dbReference type="AlphaFoldDB" id="A0A9W6TLC0"/>
<evidence type="ECO:0000313" key="2">
    <source>
        <dbReference type="Proteomes" id="UP001165083"/>
    </source>
</evidence>
<dbReference type="EMBL" id="BSXW01000223">
    <property type="protein sequence ID" value="GMF15435.1"/>
    <property type="molecule type" value="Genomic_DNA"/>
</dbReference>
<organism evidence="1 2">
    <name type="scientific">Phytophthora lilii</name>
    <dbReference type="NCBI Taxonomy" id="2077276"/>
    <lineage>
        <taxon>Eukaryota</taxon>
        <taxon>Sar</taxon>
        <taxon>Stramenopiles</taxon>
        <taxon>Oomycota</taxon>
        <taxon>Peronosporomycetes</taxon>
        <taxon>Peronosporales</taxon>
        <taxon>Peronosporaceae</taxon>
        <taxon>Phytophthora</taxon>
    </lineage>
</organism>
<dbReference type="Proteomes" id="UP001165083">
    <property type="component" value="Unassembled WGS sequence"/>
</dbReference>
<evidence type="ECO:0000313" key="1">
    <source>
        <dbReference type="EMBL" id="GMF15435.1"/>
    </source>
</evidence>
<comment type="caution">
    <text evidence="1">The sequence shown here is derived from an EMBL/GenBank/DDBJ whole genome shotgun (WGS) entry which is preliminary data.</text>
</comment>
<sequence>MKEREIYDGHVCSSTCCPIEFAMPQQIRVLQVACGATHCVALGEVEAEDGIRIGLFAWELGLGECQKASVITPIPLSKEFHALLQSSDQSSPVTLRCGSFRVVSLVKAPQHFGIGGYRQLAASIHLFLGKHLSSDYKADPKYRFCNGNHMESHLYEGVESSDFYNKLEDVISTQTSAFKINIALGFELISKTDPDDTRYFYPNLANTHVFNNPIAINSKADIKKR</sequence>
<keyword evidence="2" id="KW-1185">Reference proteome</keyword>